<dbReference type="SUPFAM" id="SSF52151">
    <property type="entry name" value="FabD/lysophospholipase-like"/>
    <property type="match status" value="1"/>
</dbReference>
<sequence>MPDVRQPVLRFLAGPGALARIRDGGLAPSQVAGLAGAAGGPKWLALNHLDRALFGHWLPDTRTTPRFLIGSSIATWRFACAAQDDPEAAFQRFEDAYMAQRYSTRPDNREISDEARRILDTILGTAGTGEILANTALQLNVMAVRGLGLTASRNRHALTAGLAGAALANLMARRTLGSFFERVLFHHPAGRPPLGGLQPFPLQETALSPGNLRSALLASGSIPTVMEPEIDIPGAQPGVYQDGGLLDYQMDLPYATGDDVVLFPHYEARVVPGWFDKLVPWRRPQRSHMDNVLVVAPAEEWIAGLPGGKVPNRKDFYRYAGDDATRIKHWQAASEATRALADDFMETVASGAIRHRVEPLAVGR</sequence>
<dbReference type="AlphaFoldDB" id="A0A1H8Q6D8"/>
<keyword evidence="2" id="KW-1185">Reference proteome</keyword>
<name>A0A1H8Q6D8_9GAMM</name>
<dbReference type="EMBL" id="FOEG01000001">
    <property type="protein sequence ID" value="SEO49780.1"/>
    <property type="molecule type" value="Genomic_DNA"/>
</dbReference>
<organism evidence="1 2">
    <name type="scientific">Aquisalimonas asiatica</name>
    <dbReference type="NCBI Taxonomy" id="406100"/>
    <lineage>
        <taxon>Bacteria</taxon>
        <taxon>Pseudomonadati</taxon>
        <taxon>Pseudomonadota</taxon>
        <taxon>Gammaproteobacteria</taxon>
        <taxon>Chromatiales</taxon>
        <taxon>Ectothiorhodospiraceae</taxon>
        <taxon>Aquisalimonas</taxon>
    </lineage>
</organism>
<dbReference type="Proteomes" id="UP000199657">
    <property type="component" value="Unassembled WGS sequence"/>
</dbReference>
<reference evidence="1 2" key="1">
    <citation type="submission" date="2016-10" db="EMBL/GenBank/DDBJ databases">
        <authorList>
            <person name="de Groot N.N."/>
        </authorList>
    </citation>
    <scope>NUCLEOTIDE SEQUENCE [LARGE SCALE GENOMIC DNA]</scope>
    <source>
        <strain evidence="1 2">CGMCC 1.6291</strain>
    </source>
</reference>
<protein>
    <recommendedName>
        <fullName evidence="3">Patatin-like phospholipase</fullName>
    </recommendedName>
</protein>
<evidence type="ECO:0000313" key="2">
    <source>
        <dbReference type="Proteomes" id="UP000199657"/>
    </source>
</evidence>
<proteinExistence type="predicted"/>
<evidence type="ECO:0008006" key="3">
    <source>
        <dbReference type="Google" id="ProtNLM"/>
    </source>
</evidence>
<gene>
    <name evidence="1" type="ORF">SAMN04488052_101382</name>
</gene>
<accession>A0A1H8Q6D8</accession>
<dbReference type="OrthoDB" id="8586159at2"/>
<dbReference type="STRING" id="406100.SAMN04488052_101382"/>
<dbReference type="RefSeq" id="WP_091639450.1">
    <property type="nucleotide sequence ID" value="NZ_FOEG01000001.1"/>
</dbReference>
<evidence type="ECO:0000313" key="1">
    <source>
        <dbReference type="EMBL" id="SEO49780.1"/>
    </source>
</evidence>
<dbReference type="InterPro" id="IPR016035">
    <property type="entry name" value="Acyl_Trfase/lysoPLipase"/>
</dbReference>